<proteinExistence type="predicted"/>
<evidence type="ECO:0000256" key="1">
    <source>
        <dbReference type="SAM" id="SignalP"/>
    </source>
</evidence>
<accession>A0ABT3GCD7</accession>
<keyword evidence="1" id="KW-0732">Signal</keyword>
<dbReference type="PROSITE" id="PS51257">
    <property type="entry name" value="PROKAR_LIPOPROTEIN"/>
    <property type="match status" value="1"/>
</dbReference>
<keyword evidence="3" id="KW-1185">Reference proteome</keyword>
<dbReference type="Proteomes" id="UP001320876">
    <property type="component" value="Unassembled WGS sequence"/>
</dbReference>
<dbReference type="RefSeq" id="WP_264485386.1">
    <property type="nucleotide sequence ID" value="NZ_JAPDDT010000001.1"/>
</dbReference>
<feature type="chain" id="PRO_5047176016" description="Lipoprotein" evidence="1">
    <location>
        <begin position="24"/>
        <end position="77"/>
    </location>
</feature>
<comment type="caution">
    <text evidence="2">The sequence shown here is derived from an EMBL/GenBank/DDBJ whole genome shotgun (WGS) entry which is preliminary data.</text>
</comment>
<name>A0ABT3GCD7_9BACT</name>
<sequence length="77" mass="8444">MKISPHLLLVVLGSMALSSCAEMAVGLASAALDSAIDRDREKDGVRAHLRHGDTVEEAQRAASDDRFFQEMESTWLE</sequence>
<feature type="signal peptide" evidence="1">
    <location>
        <begin position="1"/>
        <end position="23"/>
    </location>
</feature>
<evidence type="ECO:0000313" key="2">
    <source>
        <dbReference type="EMBL" id="MCW1921277.1"/>
    </source>
</evidence>
<evidence type="ECO:0008006" key="4">
    <source>
        <dbReference type="Google" id="ProtNLM"/>
    </source>
</evidence>
<organism evidence="2 3">
    <name type="scientific">Luteolibacter arcticus</name>
    <dbReference type="NCBI Taxonomy" id="1581411"/>
    <lineage>
        <taxon>Bacteria</taxon>
        <taxon>Pseudomonadati</taxon>
        <taxon>Verrucomicrobiota</taxon>
        <taxon>Verrucomicrobiia</taxon>
        <taxon>Verrucomicrobiales</taxon>
        <taxon>Verrucomicrobiaceae</taxon>
        <taxon>Luteolibacter</taxon>
    </lineage>
</organism>
<protein>
    <recommendedName>
        <fullName evidence="4">Lipoprotein</fullName>
    </recommendedName>
</protein>
<dbReference type="EMBL" id="JAPDDT010000001">
    <property type="protein sequence ID" value="MCW1921277.1"/>
    <property type="molecule type" value="Genomic_DNA"/>
</dbReference>
<reference evidence="2 3" key="1">
    <citation type="submission" date="2022-10" db="EMBL/GenBank/DDBJ databases">
        <title>Luteolibacter arcticus strain CCTCC AB 2014275, whole genome shotgun sequencing project.</title>
        <authorList>
            <person name="Zhao G."/>
            <person name="Shen L."/>
        </authorList>
    </citation>
    <scope>NUCLEOTIDE SEQUENCE [LARGE SCALE GENOMIC DNA]</scope>
    <source>
        <strain evidence="2 3">CCTCC AB 2014275</strain>
    </source>
</reference>
<evidence type="ECO:0000313" key="3">
    <source>
        <dbReference type="Proteomes" id="UP001320876"/>
    </source>
</evidence>
<gene>
    <name evidence="2" type="ORF">OKA05_01855</name>
</gene>